<dbReference type="EMBL" id="JAAGWH010000016">
    <property type="protein sequence ID" value="NEK94132.1"/>
    <property type="molecule type" value="Genomic_DNA"/>
</dbReference>
<sequence>MRENRLPPVPGSTDCSPARLQQLKLIAAARVSACRSTSRQQITDIVRVTVDNEVDTTTFRAIVDDVAGDALR</sequence>
<accession>A0A6P0H6Q6</accession>
<evidence type="ECO:0000313" key="1">
    <source>
        <dbReference type="EMBL" id="NEK94132.1"/>
    </source>
</evidence>
<dbReference type="EMBL" id="JAAGWB010000016">
    <property type="protein sequence ID" value="NEN50899.1"/>
    <property type="molecule type" value="Genomic_DNA"/>
</dbReference>
<dbReference type="Proteomes" id="UP000471152">
    <property type="component" value="Unassembled WGS sequence"/>
</dbReference>
<gene>
    <name evidence="2" type="ORF">G3R41_08080</name>
    <name evidence="1" type="ORF">GCU67_08080</name>
</gene>
<dbReference type="Proteomes" id="UP000468828">
    <property type="component" value="Unassembled WGS sequence"/>
</dbReference>
<organism evidence="2 4">
    <name type="scientific">Modestobacter muralis</name>
    <dbReference type="NCBI Taxonomy" id="1608614"/>
    <lineage>
        <taxon>Bacteria</taxon>
        <taxon>Bacillati</taxon>
        <taxon>Actinomycetota</taxon>
        <taxon>Actinomycetes</taxon>
        <taxon>Geodermatophilales</taxon>
        <taxon>Geodermatophilaceae</taxon>
        <taxon>Modestobacter</taxon>
    </lineage>
</organism>
<evidence type="ECO:0000313" key="4">
    <source>
        <dbReference type="Proteomes" id="UP000471152"/>
    </source>
</evidence>
<name>A0A6P0H6Q6_9ACTN</name>
<dbReference type="AlphaFoldDB" id="A0A6P0H6Q6"/>
<evidence type="ECO:0000313" key="3">
    <source>
        <dbReference type="Proteomes" id="UP000468828"/>
    </source>
</evidence>
<reference evidence="2 4" key="2">
    <citation type="submission" date="2020-02" db="EMBL/GenBank/DDBJ databases">
        <title>The WGS of Modestobacter muralis DSM 100205.</title>
        <authorList>
            <person name="Jiang Z."/>
        </authorList>
    </citation>
    <scope>NUCLEOTIDE SEQUENCE [LARGE SCALE GENOMIC DNA]</scope>
    <source>
        <strain evidence="2 4">DSM 100205</strain>
    </source>
</reference>
<protein>
    <submittedName>
        <fullName evidence="2">Uncharacterized protein</fullName>
    </submittedName>
</protein>
<comment type="caution">
    <text evidence="2">The sequence shown here is derived from an EMBL/GenBank/DDBJ whole genome shotgun (WGS) entry which is preliminary data.</text>
</comment>
<reference evidence="1 3" key="1">
    <citation type="submission" date="2020-01" db="EMBL/GenBank/DDBJ databases">
        <title>the WGS Modestobacter muralis CPCC 204518.</title>
        <authorList>
            <person name="Jiang Z."/>
        </authorList>
    </citation>
    <scope>NUCLEOTIDE SEQUENCE [LARGE SCALE GENOMIC DNA]</scope>
    <source>
        <strain evidence="1 3">DSM 100205</strain>
    </source>
</reference>
<keyword evidence="3" id="KW-1185">Reference proteome</keyword>
<evidence type="ECO:0000313" key="2">
    <source>
        <dbReference type="EMBL" id="NEN50899.1"/>
    </source>
</evidence>
<proteinExistence type="predicted"/>
<dbReference type="RefSeq" id="WP_163610593.1">
    <property type="nucleotide sequence ID" value="NZ_JAAGWB010000016.1"/>
</dbReference>